<keyword evidence="10" id="KW-1185">Reference proteome</keyword>
<dbReference type="InterPro" id="IPR016024">
    <property type="entry name" value="ARM-type_fold"/>
</dbReference>
<dbReference type="Pfam" id="PF25598">
    <property type="entry name" value="ARM_PUB"/>
    <property type="match status" value="1"/>
</dbReference>
<proteinExistence type="predicted"/>
<protein>
    <recommendedName>
        <fullName evidence="3">RING-type E3 ubiquitin transferase</fullName>
        <ecNumber evidence="3">2.3.2.27</ecNumber>
    </recommendedName>
</protein>
<accession>W1PFR5</accession>
<evidence type="ECO:0000259" key="8">
    <source>
        <dbReference type="PROSITE" id="PS51698"/>
    </source>
</evidence>
<evidence type="ECO:0000256" key="3">
    <source>
        <dbReference type="ARBA" id="ARBA00012483"/>
    </source>
</evidence>
<feature type="domain" description="U-box" evidence="8">
    <location>
        <begin position="292"/>
        <end position="366"/>
    </location>
</feature>
<dbReference type="InterPro" id="IPR003613">
    <property type="entry name" value="Ubox_domain"/>
</dbReference>
<dbReference type="Proteomes" id="UP000017836">
    <property type="component" value="Unassembled WGS sequence"/>
</dbReference>
<dbReference type="GO" id="GO:0061630">
    <property type="term" value="F:ubiquitin protein ligase activity"/>
    <property type="evidence" value="ECO:0007669"/>
    <property type="project" value="UniProtKB-EC"/>
</dbReference>
<dbReference type="Gene3D" id="3.30.40.10">
    <property type="entry name" value="Zinc/RING finger domain, C3HC4 (zinc finger)"/>
    <property type="match status" value="1"/>
</dbReference>
<dbReference type="Gramene" id="ERN05910">
    <property type="protein sequence ID" value="ERN05910"/>
    <property type="gene ID" value="AMTR_s00006p00267930"/>
</dbReference>
<evidence type="ECO:0000256" key="2">
    <source>
        <dbReference type="ARBA" id="ARBA00004906"/>
    </source>
</evidence>
<dbReference type="InterPro" id="IPR000225">
    <property type="entry name" value="Armadillo"/>
</dbReference>
<evidence type="ECO:0000256" key="7">
    <source>
        <dbReference type="PROSITE-ProRule" id="PRU00259"/>
    </source>
</evidence>
<dbReference type="PANTHER" id="PTHR23315">
    <property type="entry name" value="U BOX DOMAIN-CONTAINING"/>
    <property type="match status" value="1"/>
</dbReference>
<dbReference type="SMART" id="SM00504">
    <property type="entry name" value="Ubox"/>
    <property type="match status" value="1"/>
</dbReference>
<dbReference type="eggNOG" id="KOG0167">
    <property type="taxonomic scope" value="Eukaryota"/>
</dbReference>
<keyword evidence="4" id="KW-0808">Transferase</keyword>
<keyword evidence="5" id="KW-0677">Repeat</keyword>
<dbReference type="FunFam" id="3.30.40.10:FF:000442">
    <property type="entry name" value="RING-type E3 ubiquitin transferase"/>
    <property type="match status" value="1"/>
</dbReference>
<dbReference type="HOGENOM" id="CLU_006348_5_2_1"/>
<dbReference type="SUPFAM" id="SSF57850">
    <property type="entry name" value="RING/U-box"/>
    <property type="match status" value="1"/>
</dbReference>
<reference evidence="10" key="1">
    <citation type="journal article" date="2013" name="Science">
        <title>The Amborella genome and the evolution of flowering plants.</title>
        <authorList>
            <consortium name="Amborella Genome Project"/>
        </authorList>
    </citation>
    <scope>NUCLEOTIDE SEQUENCE [LARGE SCALE GENOMIC DNA]</scope>
</reference>
<dbReference type="InterPro" id="IPR013083">
    <property type="entry name" value="Znf_RING/FYVE/PHD"/>
</dbReference>
<dbReference type="OrthoDB" id="10064100at2759"/>
<feature type="repeat" description="ARM" evidence="7">
    <location>
        <begin position="558"/>
        <end position="601"/>
    </location>
</feature>
<dbReference type="Pfam" id="PF25368">
    <property type="entry name" value="PUB10_N"/>
    <property type="match status" value="1"/>
</dbReference>
<dbReference type="AlphaFoldDB" id="W1PFR5"/>
<dbReference type="GO" id="GO:0016567">
    <property type="term" value="P:protein ubiquitination"/>
    <property type="evidence" value="ECO:0007669"/>
    <property type="project" value="UniProtKB-UniPathway"/>
</dbReference>
<dbReference type="KEGG" id="atr:18434097"/>
<evidence type="ECO:0000256" key="5">
    <source>
        <dbReference type="ARBA" id="ARBA00022737"/>
    </source>
</evidence>
<evidence type="ECO:0000256" key="4">
    <source>
        <dbReference type="ARBA" id="ARBA00022679"/>
    </source>
</evidence>
<evidence type="ECO:0000313" key="10">
    <source>
        <dbReference type="Proteomes" id="UP000017836"/>
    </source>
</evidence>
<dbReference type="SUPFAM" id="SSF48371">
    <property type="entry name" value="ARM repeat"/>
    <property type="match status" value="1"/>
</dbReference>
<dbReference type="GO" id="GO:0005634">
    <property type="term" value="C:nucleus"/>
    <property type="evidence" value="ECO:0000318"/>
    <property type="project" value="GO_Central"/>
</dbReference>
<dbReference type="EMBL" id="KI393980">
    <property type="protein sequence ID" value="ERN05910.1"/>
    <property type="molecule type" value="Genomic_DNA"/>
</dbReference>
<dbReference type="PROSITE" id="PS50176">
    <property type="entry name" value="ARM_REPEAT"/>
    <property type="match status" value="1"/>
</dbReference>
<name>W1PFR5_AMBTC</name>
<organism evidence="9 10">
    <name type="scientific">Amborella trichopoda</name>
    <dbReference type="NCBI Taxonomy" id="13333"/>
    <lineage>
        <taxon>Eukaryota</taxon>
        <taxon>Viridiplantae</taxon>
        <taxon>Streptophyta</taxon>
        <taxon>Embryophyta</taxon>
        <taxon>Tracheophyta</taxon>
        <taxon>Spermatophyta</taxon>
        <taxon>Magnoliopsida</taxon>
        <taxon>Amborellales</taxon>
        <taxon>Amborellaceae</taxon>
        <taxon>Amborella</taxon>
    </lineage>
</organism>
<dbReference type="EC" id="2.3.2.27" evidence="3"/>
<dbReference type="CDD" id="cd16664">
    <property type="entry name" value="RING-Ubox_PUB"/>
    <property type="match status" value="1"/>
</dbReference>
<dbReference type="InterPro" id="IPR045210">
    <property type="entry name" value="RING-Ubox_PUB"/>
</dbReference>
<keyword evidence="6" id="KW-0833">Ubl conjugation pathway</keyword>
<sequence>MALARRRFLTLPAVAPCPDIDPAALLSSLIRLSRTICTTYLPTHRRDARELIRQTTTLLLLFDELSDHHFSSTALLALSELHFTLQKLNFLLHDCCRPGARLWLALNSRRLSHECRSLSRDISVALDVLPLYDFEISPDVREHVALLLEQARRVQFMPEPLEEWAARDVIAVLSGFERGISPDTGDLRRILSRLRITSSTECADEICFLKEEVSGGEGSRDTDLVSGLIAFLQYSQSLVFDFSGNSTSSSEKISSSNKSRFCSNSISPFGERWTFSGDSTSFSGEFLKISGMNLTDFRCPISLEIMTDPVTISTGHTYDRISILQWLSAGNTTCPKTGVTLTHSHIFPNNAVHNLTHKVLRLIGKEFPATSTSQKQILPPIPAGKAAKKGKQILSEFLVTKLVAGISPENDIALQIIRQLVKSDPDFRQTLPKSSVIPAIIANINCPSTQENAMASLLSLAKLPENRTDIANSGGICGISNVLVAGIRQETREFAAATLFYLAGNRELRPIIGEIPSTIPALVQLIWEGTTRGKKNAVAALLGLILYPGNHKKAISAGIIPALLHLLALDKKKELLADVLAVVVTLAEKPEGSAALIQAGAMTILARILSNEAPRSIKEYCVASLLSLCVNGGPEVVAELRREPSIMASLYSLQTSGSARPSKKASALLKFLHDFYPSSPNFFNQEARPGMQVVHAL</sequence>
<dbReference type="GO" id="GO:0005737">
    <property type="term" value="C:cytoplasm"/>
    <property type="evidence" value="ECO:0000318"/>
    <property type="project" value="GO_Central"/>
</dbReference>
<comment type="catalytic activity">
    <reaction evidence="1">
        <text>S-ubiquitinyl-[E2 ubiquitin-conjugating enzyme]-L-cysteine + [acceptor protein]-L-lysine = [E2 ubiquitin-conjugating enzyme]-L-cysteine + N(6)-ubiquitinyl-[acceptor protein]-L-lysine.</text>
        <dbReference type="EC" id="2.3.2.27"/>
    </reaction>
</comment>
<comment type="pathway">
    <text evidence="2">Protein modification; protein ubiquitination.</text>
</comment>
<dbReference type="InterPro" id="IPR058678">
    <property type="entry name" value="ARM_PUB"/>
</dbReference>
<dbReference type="Pfam" id="PF04564">
    <property type="entry name" value="U-box"/>
    <property type="match status" value="1"/>
</dbReference>
<dbReference type="PANTHER" id="PTHR23315:SF307">
    <property type="entry name" value="U-BOX DOMAIN-CONTAINING PROTEIN 19"/>
    <property type="match status" value="1"/>
</dbReference>
<dbReference type="Gene3D" id="1.25.10.10">
    <property type="entry name" value="Leucine-rich Repeat Variant"/>
    <property type="match status" value="1"/>
</dbReference>
<dbReference type="OMA" id="KEGTTCG"/>
<evidence type="ECO:0000256" key="6">
    <source>
        <dbReference type="ARBA" id="ARBA00022786"/>
    </source>
</evidence>
<dbReference type="InterPro" id="IPR011989">
    <property type="entry name" value="ARM-like"/>
</dbReference>
<gene>
    <name evidence="9" type="ORF">AMTR_s00006p00267930</name>
</gene>
<dbReference type="UniPathway" id="UPA00143"/>
<evidence type="ECO:0000256" key="1">
    <source>
        <dbReference type="ARBA" id="ARBA00000900"/>
    </source>
</evidence>
<dbReference type="PROSITE" id="PS51698">
    <property type="entry name" value="U_BOX"/>
    <property type="match status" value="1"/>
</dbReference>
<evidence type="ECO:0000313" key="9">
    <source>
        <dbReference type="EMBL" id="ERN05910.1"/>
    </source>
</evidence>
<dbReference type="InterPro" id="IPR057623">
    <property type="entry name" value="PUB12-19-like_N"/>
</dbReference>